<organism evidence="1 2">
    <name type="scientific">Sphagnum jensenii</name>
    <dbReference type="NCBI Taxonomy" id="128206"/>
    <lineage>
        <taxon>Eukaryota</taxon>
        <taxon>Viridiplantae</taxon>
        <taxon>Streptophyta</taxon>
        <taxon>Embryophyta</taxon>
        <taxon>Bryophyta</taxon>
        <taxon>Sphagnophytina</taxon>
        <taxon>Sphagnopsida</taxon>
        <taxon>Sphagnales</taxon>
        <taxon>Sphagnaceae</taxon>
        <taxon>Sphagnum</taxon>
    </lineage>
</organism>
<dbReference type="EMBL" id="OZ020108">
    <property type="protein sequence ID" value="CAK9260660.1"/>
    <property type="molecule type" value="Genomic_DNA"/>
</dbReference>
<sequence length="99" mass="11387">MENWYQKMKEHHQLGILALLYSFASRPSRNFVLLSFALLHVLPQCHRDFLRLKKVRDKSDDIAKPFAKLPSPVTLSLICELTHIATCDTSTTGKFCKNL</sequence>
<evidence type="ECO:0000313" key="1">
    <source>
        <dbReference type="EMBL" id="CAK9260660.1"/>
    </source>
</evidence>
<dbReference type="Proteomes" id="UP001497444">
    <property type="component" value="Chromosome 13"/>
</dbReference>
<protein>
    <submittedName>
        <fullName evidence="1">Uncharacterized protein</fullName>
    </submittedName>
</protein>
<gene>
    <name evidence="1" type="ORF">CSSPJE1EN1_LOCUS6138</name>
</gene>
<keyword evidence="2" id="KW-1185">Reference proteome</keyword>
<proteinExistence type="predicted"/>
<evidence type="ECO:0000313" key="2">
    <source>
        <dbReference type="Proteomes" id="UP001497444"/>
    </source>
</evidence>
<reference evidence="1" key="1">
    <citation type="submission" date="2024-02" db="EMBL/GenBank/DDBJ databases">
        <authorList>
            <consortium name="ELIXIR-Norway"/>
            <consortium name="Elixir Norway"/>
        </authorList>
    </citation>
    <scope>NUCLEOTIDE SEQUENCE</scope>
</reference>
<accession>A0ABP0W1K3</accession>
<name>A0ABP0W1K3_9BRYO</name>